<organism evidence="4 5">
    <name type="scientific">Myodes glareolus</name>
    <name type="common">Bank vole</name>
    <name type="synonym">Clethrionomys glareolus</name>
    <dbReference type="NCBI Taxonomy" id="447135"/>
    <lineage>
        <taxon>Eukaryota</taxon>
        <taxon>Metazoa</taxon>
        <taxon>Chordata</taxon>
        <taxon>Craniata</taxon>
        <taxon>Vertebrata</taxon>
        <taxon>Euteleostomi</taxon>
        <taxon>Mammalia</taxon>
        <taxon>Eutheria</taxon>
        <taxon>Euarchontoglires</taxon>
        <taxon>Glires</taxon>
        <taxon>Rodentia</taxon>
        <taxon>Myomorpha</taxon>
        <taxon>Muroidea</taxon>
        <taxon>Cricetidae</taxon>
        <taxon>Arvicolinae</taxon>
        <taxon>Myodes</taxon>
    </lineage>
</organism>
<dbReference type="InterPro" id="IPR039886">
    <property type="entry name" value="BTBD10/KCTD20"/>
</dbReference>
<proteinExistence type="predicted"/>
<dbReference type="InterPro" id="IPR039885">
    <property type="entry name" value="BTBD10/KCTD20_BTB/POZ"/>
</dbReference>
<reference evidence="4 5" key="1">
    <citation type="journal article" date="2023" name="bioRxiv">
        <title>Conserved and derived expression patterns and positive selection on dental genes reveal complex evolutionary context of ever-growing rodent molars.</title>
        <authorList>
            <person name="Calamari Z.T."/>
            <person name="Song A."/>
            <person name="Cohen E."/>
            <person name="Akter M."/>
            <person name="Roy R.D."/>
            <person name="Hallikas O."/>
            <person name="Christensen M.M."/>
            <person name="Li P."/>
            <person name="Marangoni P."/>
            <person name="Jernvall J."/>
            <person name="Klein O.D."/>
        </authorList>
    </citation>
    <scope>NUCLEOTIDE SEQUENCE [LARGE SCALE GENOMIC DNA]</scope>
    <source>
        <strain evidence="4">V071</strain>
    </source>
</reference>
<evidence type="ECO:0000256" key="2">
    <source>
        <dbReference type="ARBA" id="ARBA00022490"/>
    </source>
</evidence>
<dbReference type="EMBL" id="JBBHLL010000011">
    <property type="protein sequence ID" value="KAK7832213.1"/>
    <property type="molecule type" value="Genomic_DNA"/>
</dbReference>
<feature type="domain" description="BTBD10/KCTD20 BTB/POZ" evidence="3">
    <location>
        <begin position="58"/>
        <end position="112"/>
    </location>
</feature>
<evidence type="ECO:0000259" key="3">
    <source>
        <dbReference type="Pfam" id="PF16017"/>
    </source>
</evidence>
<comment type="subcellular location">
    <subcellularLocation>
        <location evidence="1">Cytoplasm</location>
    </subcellularLocation>
</comment>
<protein>
    <recommendedName>
        <fullName evidence="3">BTBD10/KCTD20 BTB/POZ domain-containing protein</fullName>
    </recommendedName>
</protein>
<dbReference type="AlphaFoldDB" id="A0AAW0JZE5"/>
<keyword evidence="2" id="KW-0963">Cytoplasm</keyword>
<dbReference type="GO" id="GO:0042327">
    <property type="term" value="P:positive regulation of phosphorylation"/>
    <property type="evidence" value="ECO:0007669"/>
    <property type="project" value="TreeGrafter"/>
</dbReference>
<dbReference type="PANTHER" id="PTHR21637">
    <property type="entry name" value="BTB/POZ DOMAIN-CONTAINING PROTEIN 10-RELATED"/>
    <property type="match status" value="1"/>
</dbReference>
<comment type="caution">
    <text evidence="4">The sequence shown here is derived from an EMBL/GenBank/DDBJ whole genome shotgun (WGS) entry which is preliminary data.</text>
</comment>
<gene>
    <name evidence="4" type="ORF">U0070_015360</name>
</gene>
<name>A0AAW0JZE5_MYOGA</name>
<evidence type="ECO:0000313" key="5">
    <source>
        <dbReference type="Proteomes" id="UP001488838"/>
    </source>
</evidence>
<dbReference type="Proteomes" id="UP001488838">
    <property type="component" value="Unassembled WGS sequence"/>
</dbReference>
<evidence type="ECO:0000256" key="1">
    <source>
        <dbReference type="ARBA" id="ARBA00004496"/>
    </source>
</evidence>
<accession>A0AAW0JZE5</accession>
<dbReference type="GO" id="GO:0005737">
    <property type="term" value="C:cytoplasm"/>
    <property type="evidence" value="ECO:0007669"/>
    <property type="project" value="UniProtKB-SubCell"/>
</dbReference>
<keyword evidence="5" id="KW-1185">Reference proteome</keyword>
<sequence length="270" mass="30370">MLTQRDQLACTVHCAVLDFALDYAPQPASLHTMPLPEDNKGSCFQTGSKRSHEPMIVSERFGNSGREYNFTRPNEKREYEAAEGISATVLDYYKTDIINCPDGISIPDLRDTLPVVDDGAHKQFDHYLEELILPITVGCAKKGERECHIVVLTDEDSVDWDEDHTHTPLMGEDTLRTKMLLKERGLKNIRIGTEGYPTCKEKIERRPGGRSGVQRPFIQLSWEKEEGKSRHVAFQCVRSKSLTHLVAAGEDGLEDQALIMHHPPQVDSTG</sequence>
<dbReference type="PANTHER" id="PTHR21637:SF1">
    <property type="entry name" value="BTB_POZ DOMAIN-CONTAINING PROTEIN KCTD20"/>
    <property type="match status" value="1"/>
</dbReference>
<evidence type="ECO:0000313" key="4">
    <source>
        <dbReference type="EMBL" id="KAK7832213.1"/>
    </source>
</evidence>
<dbReference type="Pfam" id="PF16017">
    <property type="entry name" value="BTB_3"/>
    <property type="match status" value="1"/>
</dbReference>